<dbReference type="PANTHER" id="PTHR12428:SF65">
    <property type="entry name" value="CYTOCHROME C OXIDASE ASSEMBLY PROTEIN COX18, MITOCHONDRIAL"/>
    <property type="match status" value="1"/>
</dbReference>
<evidence type="ECO:0000256" key="8">
    <source>
        <dbReference type="ARBA" id="ARBA00023186"/>
    </source>
</evidence>
<keyword evidence="2" id="KW-0813">Transport</keyword>
<comment type="subcellular location">
    <subcellularLocation>
        <location evidence="1">Cell membrane</location>
        <topology evidence="1">Multi-pass membrane protein</topology>
    </subcellularLocation>
    <subcellularLocation>
        <location evidence="9">Membrane</location>
        <topology evidence="9">Multi-pass membrane protein</topology>
    </subcellularLocation>
</comment>
<dbReference type="GO" id="GO:0051205">
    <property type="term" value="P:protein insertion into membrane"/>
    <property type="evidence" value="ECO:0007669"/>
    <property type="project" value="TreeGrafter"/>
</dbReference>
<evidence type="ECO:0000256" key="10">
    <source>
        <dbReference type="SAM" id="Phobius"/>
    </source>
</evidence>
<protein>
    <recommendedName>
        <fullName evidence="11">Membrane insertase YidC/Oxa/ALB C-terminal domain-containing protein</fullName>
    </recommendedName>
</protein>
<feature type="transmembrane region" description="Helical" evidence="10">
    <location>
        <begin position="214"/>
        <end position="231"/>
    </location>
</feature>
<dbReference type="InterPro" id="IPR001708">
    <property type="entry name" value="YidC/ALB3/OXA1/COX18"/>
</dbReference>
<sequence>MKYLYNLILYQPLFNLLIFFYNVLPGHDIGIAIIALTIAVKALLYPLSLQSIRSQKALQSLQPKMDALKQKYGDNKETLARATMELYKTEKVNPFSSCLPLLVQLPFFIALYQVFGRGISSNGFEALYPFIAKPEFIQPISFGFLDLTHPSIPLAVLAGLAQFWQSKMLVTKPQPKVPGAKDESMTAIMNKQMLYMMPLMTVFIGTRLPGGLSLYWLVTTLLTVAQQAVLFRRRVDAGAAQKNI</sequence>
<feature type="transmembrane region" description="Helical" evidence="10">
    <location>
        <begin position="7"/>
        <end position="23"/>
    </location>
</feature>
<comment type="caution">
    <text evidence="12">The sequence shown here is derived from an EMBL/GenBank/DDBJ whole genome shotgun (WGS) entry which is preliminary data.</text>
</comment>
<evidence type="ECO:0000256" key="7">
    <source>
        <dbReference type="ARBA" id="ARBA00023136"/>
    </source>
</evidence>
<accession>A0A1F7VET0</accession>
<dbReference type="EMBL" id="MGER01000001">
    <property type="protein sequence ID" value="OGL89040.1"/>
    <property type="molecule type" value="Genomic_DNA"/>
</dbReference>
<evidence type="ECO:0000256" key="5">
    <source>
        <dbReference type="ARBA" id="ARBA00022927"/>
    </source>
</evidence>
<proteinExistence type="inferred from homology"/>
<dbReference type="Pfam" id="PF02096">
    <property type="entry name" value="60KD_IMP"/>
    <property type="match status" value="1"/>
</dbReference>
<evidence type="ECO:0000256" key="3">
    <source>
        <dbReference type="ARBA" id="ARBA00022475"/>
    </source>
</evidence>
<keyword evidence="5" id="KW-0653">Protein transport</keyword>
<gene>
    <name evidence="12" type="ORF">A3I42_04315</name>
</gene>
<comment type="similarity">
    <text evidence="9">Belongs to the OXA1/ALB3/YidC family.</text>
</comment>
<evidence type="ECO:0000256" key="6">
    <source>
        <dbReference type="ARBA" id="ARBA00022989"/>
    </source>
</evidence>
<feature type="domain" description="Membrane insertase YidC/Oxa/ALB C-terminal" evidence="11">
    <location>
        <begin position="30"/>
        <end position="230"/>
    </location>
</feature>
<keyword evidence="8" id="KW-0143">Chaperone</keyword>
<dbReference type="CDD" id="cd20070">
    <property type="entry name" value="5TM_YidC_Alb3"/>
    <property type="match status" value="1"/>
</dbReference>
<evidence type="ECO:0000256" key="2">
    <source>
        <dbReference type="ARBA" id="ARBA00022448"/>
    </source>
</evidence>
<evidence type="ECO:0000256" key="9">
    <source>
        <dbReference type="RuleBase" id="RU003945"/>
    </source>
</evidence>
<evidence type="ECO:0000313" key="12">
    <source>
        <dbReference type="EMBL" id="OGL89040.1"/>
    </source>
</evidence>
<dbReference type="NCBIfam" id="TIGR03592">
    <property type="entry name" value="yidC_oxa1_cterm"/>
    <property type="match status" value="1"/>
</dbReference>
<dbReference type="InterPro" id="IPR047196">
    <property type="entry name" value="YidC_ALB_C"/>
</dbReference>
<organism evidence="12 13">
    <name type="scientific">Candidatus Uhrbacteria bacterium RIFCSPLOWO2_02_FULL_49_11</name>
    <dbReference type="NCBI Taxonomy" id="1802409"/>
    <lineage>
        <taxon>Bacteria</taxon>
        <taxon>Candidatus Uhriibacteriota</taxon>
    </lineage>
</organism>
<evidence type="ECO:0000313" key="13">
    <source>
        <dbReference type="Proteomes" id="UP000178264"/>
    </source>
</evidence>
<evidence type="ECO:0000256" key="1">
    <source>
        <dbReference type="ARBA" id="ARBA00004651"/>
    </source>
</evidence>
<name>A0A1F7VET0_9BACT</name>
<keyword evidence="7 10" id="KW-0472">Membrane</keyword>
<dbReference type="InterPro" id="IPR028055">
    <property type="entry name" value="YidC/Oxa/ALB_C"/>
</dbReference>
<evidence type="ECO:0000259" key="11">
    <source>
        <dbReference type="Pfam" id="PF02096"/>
    </source>
</evidence>
<keyword evidence="4 9" id="KW-0812">Transmembrane</keyword>
<dbReference type="GO" id="GO:0032977">
    <property type="term" value="F:membrane insertase activity"/>
    <property type="evidence" value="ECO:0007669"/>
    <property type="project" value="InterPro"/>
</dbReference>
<dbReference type="GO" id="GO:0015031">
    <property type="term" value="P:protein transport"/>
    <property type="evidence" value="ECO:0007669"/>
    <property type="project" value="UniProtKB-KW"/>
</dbReference>
<dbReference type="Proteomes" id="UP000178264">
    <property type="component" value="Unassembled WGS sequence"/>
</dbReference>
<keyword evidence="6 10" id="KW-1133">Transmembrane helix</keyword>
<evidence type="ECO:0000256" key="4">
    <source>
        <dbReference type="ARBA" id="ARBA00022692"/>
    </source>
</evidence>
<feature type="transmembrane region" description="Helical" evidence="10">
    <location>
        <begin position="29"/>
        <end position="47"/>
    </location>
</feature>
<dbReference type="AlphaFoldDB" id="A0A1F7VET0"/>
<dbReference type="GO" id="GO:0005886">
    <property type="term" value="C:plasma membrane"/>
    <property type="evidence" value="ECO:0007669"/>
    <property type="project" value="UniProtKB-SubCell"/>
</dbReference>
<reference evidence="12 13" key="1">
    <citation type="journal article" date="2016" name="Nat. Commun.">
        <title>Thousands of microbial genomes shed light on interconnected biogeochemical processes in an aquifer system.</title>
        <authorList>
            <person name="Anantharaman K."/>
            <person name="Brown C.T."/>
            <person name="Hug L.A."/>
            <person name="Sharon I."/>
            <person name="Castelle C.J."/>
            <person name="Probst A.J."/>
            <person name="Thomas B.C."/>
            <person name="Singh A."/>
            <person name="Wilkins M.J."/>
            <person name="Karaoz U."/>
            <person name="Brodie E.L."/>
            <person name="Williams K.H."/>
            <person name="Hubbard S.S."/>
            <person name="Banfield J.F."/>
        </authorList>
    </citation>
    <scope>NUCLEOTIDE SEQUENCE [LARGE SCALE GENOMIC DNA]</scope>
</reference>
<dbReference type="PANTHER" id="PTHR12428">
    <property type="entry name" value="OXA1"/>
    <property type="match status" value="1"/>
</dbReference>
<keyword evidence="3" id="KW-1003">Cell membrane</keyword>